<dbReference type="InterPro" id="IPR036980">
    <property type="entry name" value="RNase_P/MRP_Rpp29_sf"/>
</dbReference>
<dbReference type="SUPFAM" id="SSF101744">
    <property type="entry name" value="Rof/RNase P subunit-like"/>
    <property type="match status" value="1"/>
</dbReference>
<dbReference type="GO" id="GO:0000172">
    <property type="term" value="C:ribonuclease MRP complex"/>
    <property type="evidence" value="ECO:0007669"/>
    <property type="project" value="InterPro"/>
</dbReference>
<keyword evidence="5" id="KW-1185">Reference proteome</keyword>
<dbReference type="GO" id="GO:0005634">
    <property type="term" value="C:nucleus"/>
    <property type="evidence" value="ECO:0007669"/>
    <property type="project" value="UniProtKB-SubCell"/>
</dbReference>
<dbReference type="Gene3D" id="2.30.30.210">
    <property type="entry name" value="Ribonuclease P/MRP, subunit p29"/>
    <property type="match status" value="1"/>
</dbReference>
<reference evidence="4" key="2">
    <citation type="submission" date="2022-03" db="EMBL/GenBank/DDBJ databases">
        <title>Draft title - Genomic analysis of global carrot germplasm unveils the trajectory of domestication and the origin of high carotenoid orange carrot.</title>
        <authorList>
            <person name="Iorizzo M."/>
            <person name="Ellison S."/>
            <person name="Senalik D."/>
            <person name="Macko-Podgorni A."/>
            <person name="Grzebelus D."/>
            <person name="Bostan H."/>
            <person name="Rolling W."/>
            <person name="Curaba J."/>
            <person name="Simon P."/>
        </authorList>
    </citation>
    <scope>NUCLEOTIDE SEQUENCE</scope>
    <source>
        <tissue evidence="4">Leaf</tissue>
    </source>
</reference>
<accession>A0AAF1AQA4</accession>
<dbReference type="EMBL" id="CP093345">
    <property type="protein sequence ID" value="WOG91258.1"/>
    <property type="molecule type" value="Genomic_DNA"/>
</dbReference>
<name>A0AAF1AQA4_DAUCS</name>
<dbReference type="InterPro" id="IPR002730">
    <property type="entry name" value="Rpp29/RNP1"/>
</dbReference>
<dbReference type="InterPro" id="IPR023534">
    <property type="entry name" value="Rof/RNase_P-like"/>
</dbReference>
<feature type="compositionally biased region" description="Low complexity" evidence="3">
    <location>
        <begin position="49"/>
        <end position="69"/>
    </location>
</feature>
<evidence type="ECO:0000256" key="1">
    <source>
        <dbReference type="ARBA" id="ARBA00004123"/>
    </source>
</evidence>
<dbReference type="Proteomes" id="UP000077755">
    <property type="component" value="Chromosome 3"/>
</dbReference>
<evidence type="ECO:0000256" key="2">
    <source>
        <dbReference type="ARBA" id="ARBA00006181"/>
    </source>
</evidence>
<proteinExistence type="inferred from homology"/>
<evidence type="ECO:0000256" key="3">
    <source>
        <dbReference type="SAM" id="MobiDB-lite"/>
    </source>
</evidence>
<dbReference type="GO" id="GO:0033204">
    <property type="term" value="F:ribonuclease P RNA binding"/>
    <property type="evidence" value="ECO:0007669"/>
    <property type="project" value="InterPro"/>
</dbReference>
<protein>
    <submittedName>
        <fullName evidence="4">Uncharacterized protein</fullName>
    </submittedName>
</protein>
<dbReference type="GO" id="GO:0006364">
    <property type="term" value="P:rRNA processing"/>
    <property type="evidence" value="ECO:0007669"/>
    <property type="project" value="TreeGrafter"/>
</dbReference>
<feature type="region of interest" description="Disordered" evidence="3">
    <location>
        <begin position="26"/>
        <end position="70"/>
    </location>
</feature>
<dbReference type="Pfam" id="PF01868">
    <property type="entry name" value="RNase_P-MRP_p29"/>
    <property type="match status" value="1"/>
</dbReference>
<evidence type="ECO:0000313" key="4">
    <source>
        <dbReference type="EMBL" id="WOG91258.1"/>
    </source>
</evidence>
<sequence length="322" mass="36283">MASDTGNEERKQLALNALERRFALAQDELLQQQQPKRKKPLPQEKPKFTTYNNNNSTTNTNTNTSSSSYGNPIATLSSPNHSVKKEYINFSWTSIACYDYNETSDPVYSFLSYPVHENLVSTSIEFSDKKGSVPDKILHELLRNGDAALKYNQGLKGKKIDNWISLENVEKGCGAYDRAHIKALNRISKRSNKHMSMKQHKKFGSLSLPVDSLKFEIYKPMHEMWKGYITQLLKNLGNIQVAQRLLSADLHGSIILIVQSNVASFVGANGIMIRETAETFSIITADNKLHVVPKKASVFMLQADCWKITLLGDELRSRNMGP</sequence>
<dbReference type="InterPro" id="IPR016848">
    <property type="entry name" value="RNase_P/MRP_Rpp29-subunit"/>
</dbReference>
<dbReference type="PANTHER" id="PTHR13348:SF0">
    <property type="entry name" value="RIBONUCLEASE P PROTEIN SUBUNIT P29"/>
    <property type="match status" value="1"/>
</dbReference>
<organism evidence="4 5">
    <name type="scientific">Daucus carota subsp. sativus</name>
    <name type="common">Carrot</name>
    <dbReference type="NCBI Taxonomy" id="79200"/>
    <lineage>
        <taxon>Eukaryota</taxon>
        <taxon>Viridiplantae</taxon>
        <taxon>Streptophyta</taxon>
        <taxon>Embryophyta</taxon>
        <taxon>Tracheophyta</taxon>
        <taxon>Spermatophyta</taxon>
        <taxon>Magnoliopsida</taxon>
        <taxon>eudicotyledons</taxon>
        <taxon>Gunneridae</taxon>
        <taxon>Pentapetalae</taxon>
        <taxon>asterids</taxon>
        <taxon>campanulids</taxon>
        <taxon>Apiales</taxon>
        <taxon>Apiaceae</taxon>
        <taxon>Apioideae</taxon>
        <taxon>Scandiceae</taxon>
        <taxon>Daucinae</taxon>
        <taxon>Daucus</taxon>
        <taxon>Daucus sect. Daucus</taxon>
    </lineage>
</organism>
<evidence type="ECO:0000313" key="5">
    <source>
        <dbReference type="Proteomes" id="UP000077755"/>
    </source>
</evidence>
<reference evidence="4" key="1">
    <citation type="journal article" date="2016" name="Nat. Genet.">
        <title>A high-quality carrot genome assembly provides new insights into carotenoid accumulation and asterid genome evolution.</title>
        <authorList>
            <person name="Iorizzo M."/>
            <person name="Ellison S."/>
            <person name="Senalik D."/>
            <person name="Zeng P."/>
            <person name="Satapoomin P."/>
            <person name="Huang J."/>
            <person name="Bowman M."/>
            <person name="Iovene M."/>
            <person name="Sanseverino W."/>
            <person name="Cavagnaro P."/>
            <person name="Yildiz M."/>
            <person name="Macko-Podgorni A."/>
            <person name="Moranska E."/>
            <person name="Grzebelus E."/>
            <person name="Grzebelus D."/>
            <person name="Ashrafi H."/>
            <person name="Zheng Z."/>
            <person name="Cheng S."/>
            <person name="Spooner D."/>
            <person name="Van Deynze A."/>
            <person name="Simon P."/>
        </authorList>
    </citation>
    <scope>NUCLEOTIDE SEQUENCE</scope>
    <source>
        <tissue evidence="4">Leaf</tissue>
    </source>
</reference>
<comment type="subcellular location">
    <subcellularLocation>
        <location evidence="1">Nucleus</location>
    </subcellularLocation>
</comment>
<dbReference type="SMART" id="SM00538">
    <property type="entry name" value="POP4"/>
    <property type="match status" value="1"/>
</dbReference>
<dbReference type="AlphaFoldDB" id="A0AAF1AQA4"/>
<comment type="similarity">
    <text evidence="2">Belongs to the eukaryotic/archaeal RNase P protein component 1 family.</text>
</comment>
<gene>
    <name evidence="4" type="ORF">DCAR_0310506</name>
</gene>
<dbReference type="PANTHER" id="PTHR13348">
    <property type="entry name" value="RIBONUCLEASE P SUBUNIT P29"/>
    <property type="match status" value="1"/>
</dbReference>
<dbReference type="GO" id="GO:0001682">
    <property type="term" value="P:tRNA 5'-leader removal"/>
    <property type="evidence" value="ECO:0007669"/>
    <property type="project" value="InterPro"/>
</dbReference>
<dbReference type="GO" id="GO:0030677">
    <property type="term" value="C:ribonuclease P complex"/>
    <property type="evidence" value="ECO:0007669"/>
    <property type="project" value="InterPro"/>
</dbReference>